<evidence type="ECO:0000256" key="2">
    <source>
        <dbReference type="ARBA" id="ARBA00010790"/>
    </source>
</evidence>
<comment type="cofactor">
    <cofactor evidence="1 5">
        <name>FAD</name>
        <dbReference type="ChEBI" id="CHEBI:57692"/>
    </cofactor>
</comment>
<keyword evidence="4 5" id="KW-0274">FAD</keyword>
<feature type="binding site" evidence="5">
    <location>
        <begin position="437"/>
        <end position="438"/>
    </location>
    <ligand>
        <name>FAD</name>
        <dbReference type="ChEBI" id="CHEBI:57692"/>
    </ligand>
</feature>
<sequence>MNYDHIVVGSGSAGTILASRLSEDPGRSVLLLEAGPDYPDLDQLPSDLATAATVSVVDHDWGYRAEAVPGRTMEYARGKVTGGCSAVNGAIALRGLPGDFTEWAGLGNDAWSWDRVLPYYLRIEDDQDVEGPLHGKGGPTPFVRFKHDELVPLQKSFLDACLDHGFGYVADHNDPDSTGVGPIPMNRRGGLRVSTAVSYLSRARNRLNLTVRPNVLVHRVLFEGTRAVGVEAEIDGQLQTVHARNVTLSAGAINTPTILLRSGVGPAKHLEELGIPVVLDRPGVGANLIEHQQVTVGIIPKDGVTQLTDPDVQVIARYTAPGTEQFNNMQLYFVSRYVPITHRPISVMSVLQKPLCRGTVSLTTSDPHVQPAIFLNSYGEPEDQRIALDGVRLCWEIATSKPISELSAGVADTLTERQLDDDAALLGYIRQHSATLWHPVGTCRMGGAGDPDAVVDQNLAVHGLENLTVADASVMPAHVSANPNLTCFVIGERAAEWLRD</sequence>
<evidence type="ECO:0000256" key="5">
    <source>
        <dbReference type="PIRSR" id="PIRSR000137-2"/>
    </source>
</evidence>
<accession>A0A8J4DM67</accession>
<protein>
    <submittedName>
        <fullName evidence="7">Choline dehydrogenase</fullName>
    </submittedName>
</protein>
<proteinExistence type="inferred from homology"/>
<dbReference type="GO" id="GO:0016614">
    <property type="term" value="F:oxidoreductase activity, acting on CH-OH group of donors"/>
    <property type="evidence" value="ECO:0007669"/>
    <property type="project" value="InterPro"/>
</dbReference>
<dbReference type="Pfam" id="PF00732">
    <property type="entry name" value="GMC_oxred_N"/>
    <property type="match status" value="1"/>
</dbReference>
<dbReference type="AlphaFoldDB" id="A0A8J4DM67"/>
<gene>
    <name evidence="7" type="ORF">Sya03_54550</name>
</gene>
<dbReference type="Proteomes" id="UP000652013">
    <property type="component" value="Unassembled WGS sequence"/>
</dbReference>
<keyword evidence="3" id="KW-0285">Flavoprotein</keyword>
<dbReference type="InterPro" id="IPR012132">
    <property type="entry name" value="GMC_OxRdtase"/>
</dbReference>
<dbReference type="Gene3D" id="3.50.50.60">
    <property type="entry name" value="FAD/NAD(P)-binding domain"/>
    <property type="match status" value="1"/>
</dbReference>
<dbReference type="PANTHER" id="PTHR11552:SF147">
    <property type="entry name" value="CHOLINE DEHYDROGENASE, MITOCHONDRIAL"/>
    <property type="match status" value="1"/>
</dbReference>
<dbReference type="EMBL" id="BOOY01000038">
    <property type="protein sequence ID" value="GIJ06103.1"/>
    <property type="molecule type" value="Genomic_DNA"/>
</dbReference>
<keyword evidence="8" id="KW-1185">Reference proteome</keyword>
<dbReference type="SUPFAM" id="SSF54373">
    <property type="entry name" value="FAD-linked reductases, C-terminal domain"/>
    <property type="match status" value="1"/>
</dbReference>
<dbReference type="InterPro" id="IPR000172">
    <property type="entry name" value="GMC_OxRdtase_N"/>
</dbReference>
<dbReference type="PIRSF" id="PIRSF000137">
    <property type="entry name" value="Alcohol_oxidase"/>
    <property type="match status" value="1"/>
</dbReference>
<dbReference type="GO" id="GO:0050660">
    <property type="term" value="F:flavin adenine dinucleotide binding"/>
    <property type="evidence" value="ECO:0007669"/>
    <property type="project" value="InterPro"/>
</dbReference>
<dbReference type="InterPro" id="IPR036188">
    <property type="entry name" value="FAD/NAD-bd_sf"/>
</dbReference>
<organism evidence="7 8">
    <name type="scientific">Spirilliplanes yamanashiensis</name>
    <dbReference type="NCBI Taxonomy" id="42233"/>
    <lineage>
        <taxon>Bacteria</taxon>
        <taxon>Bacillati</taxon>
        <taxon>Actinomycetota</taxon>
        <taxon>Actinomycetes</taxon>
        <taxon>Micromonosporales</taxon>
        <taxon>Micromonosporaceae</taxon>
        <taxon>Spirilliplanes</taxon>
    </lineage>
</organism>
<dbReference type="InterPro" id="IPR007867">
    <property type="entry name" value="GMC_OxRtase_C"/>
</dbReference>
<dbReference type="SUPFAM" id="SSF51905">
    <property type="entry name" value="FAD/NAD(P)-binding domain"/>
    <property type="match status" value="1"/>
</dbReference>
<dbReference type="PANTHER" id="PTHR11552">
    <property type="entry name" value="GLUCOSE-METHANOL-CHOLINE GMC OXIDOREDUCTASE"/>
    <property type="match status" value="1"/>
</dbReference>
<evidence type="ECO:0000313" key="8">
    <source>
        <dbReference type="Proteomes" id="UP000652013"/>
    </source>
</evidence>
<comment type="similarity">
    <text evidence="2">Belongs to the GMC oxidoreductase family.</text>
</comment>
<feature type="binding site" evidence="5">
    <location>
        <position position="217"/>
    </location>
    <ligand>
        <name>FAD</name>
        <dbReference type="ChEBI" id="CHEBI:57692"/>
    </ligand>
</feature>
<evidence type="ECO:0000256" key="3">
    <source>
        <dbReference type="ARBA" id="ARBA00022630"/>
    </source>
</evidence>
<feature type="binding site" evidence="5">
    <location>
        <position position="80"/>
    </location>
    <ligand>
        <name>FAD</name>
        <dbReference type="ChEBI" id="CHEBI:57692"/>
    </ligand>
</feature>
<evidence type="ECO:0000256" key="1">
    <source>
        <dbReference type="ARBA" id="ARBA00001974"/>
    </source>
</evidence>
<evidence type="ECO:0000259" key="6">
    <source>
        <dbReference type="PROSITE" id="PS00624"/>
    </source>
</evidence>
<reference evidence="7" key="1">
    <citation type="submission" date="2021-01" db="EMBL/GenBank/DDBJ databases">
        <title>Whole genome shotgun sequence of Spirilliplanes yamanashiensis NBRC 15828.</title>
        <authorList>
            <person name="Komaki H."/>
            <person name="Tamura T."/>
        </authorList>
    </citation>
    <scope>NUCLEOTIDE SEQUENCE</scope>
    <source>
        <strain evidence="7">NBRC 15828</strain>
    </source>
</reference>
<dbReference type="Gene3D" id="3.30.410.40">
    <property type="match status" value="1"/>
</dbReference>
<name>A0A8J4DM67_9ACTN</name>
<evidence type="ECO:0000313" key="7">
    <source>
        <dbReference type="EMBL" id="GIJ06103.1"/>
    </source>
</evidence>
<dbReference type="Pfam" id="PF05199">
    <property type="entry name" value="GMC_oxred_C"/>
    <property type="match status" value="1"/>
</dbReference>
<feature type="domain" description="Glucose-methanol-choline oxidoreductase N-terminal" evidence="6">
    <location>
        <begin position="251"/>
        <end position="265"/>
    </location>
</feature>
<evidence type="ECO:0000256" key="4">
    <source>
        <dbReference type="ARBA" id="ARBA00022827"/>
    </source>
</evidence>
<comment type="caution">
    <text evidence="7">The sequence shown here is derived from an EMBL/GenBank/DDBJ whole genome shotgun (WGS) entry which is preliminary data.</text>
</comment>
<dbReference type="RefSeq" id="WP_203941292.1">
    <property type="nucleotide sequence ID" value="NZ_BAAAGJ010000014.1"/>
</dbReference>
<dbReference type="PROSITE" id="PS00624">
    <property type="entry name" value="GMC_OXRED_2"/>
    <property type="match status" value="1"/>
</dbReference>